<accession>A0A3N6N8R6</accession>
<dbReference type="Pfam" id="PF13561">
    <property type="entry name" value="adh_short_C2"/>
    <property type="match status" value="1"/>
</dbReference>
<reference evidence="3 4" key="1">
    <citation type="submission" date="2018-10" db="EMBL/GenBank/DDBJ databases">
        <title>Natrarchaeobius chitinivorans gen. nov., sp. nov., and Natrarchaeobius haloalkaliphilus sp. nov., alkaliphilic, chitin-utilizing haloarchaea from hypersaline alkaline lakes.</title>
        <authorList>
            <person name="Sorokin D.Y."/>
            <person name="Elcheninov A.G."/>
            <person name="Kostrikina N.A."/>
            <person name="Bale N.J."/>
            <person name="Sinninghe Damste J.S."/>
            <person name="Khijniak T.V."/>
            <person name="Kublanov I.V."/>
            <person name="Toshchakov S.V."/>
        </authorList>
    </citation>
    <scope>NUCLEOTIDE SEQUENCE [LARGE SCALE GENOMIC DNA]</scope>
    <source>
        <strain evidence="3 4">AArcht4T</strain>
    </source>
</reference>
<name>A0A3N6N8R6_NATCH</name>
<dbReference type="PROSITE" id="PS00061">
    <property type="entry name" value="ADH_SHORT"/>
    <property type="match status" value="1"/>
</dbReference>
<keyword evidence="4" id="KW-1185">Reference proteome</keyword>
<dbReference type="InterPro" id="IPR002347">
    <property type="entry name" value="SDR_fam"/>
</dbReference>
<organism evidence="3 4">
    <name type="scientific">Natrarchaeobius chitinivorans</name>
    <dbReference type="NCBI Taxonomy" id="1679083"/>
    <lineage>
        <taxon>Archaea</taxon>
        <taxon>Methanobacteriati</taxon>
        <taxon>Methanobacteriota</taxon>
        <taxon>Stenosarchaea group</taxon>
        <taxon>Halobacteria</taxon>
        <taxon>Halobacteriales</taxon>
        <taxon>Natrialbaceae</taxon>
        <taxon>Natrarchaeobius</taxon>
    </lineage>
</organism>
<sequence length="257" mass="27100">MSSLLPGRTAVVTGASSGIGRAIALRFAANGADVVIADVREEPRSGGTPTHEKIVEETGAEAAFVECDVTSFDDVQTAVTRAEEFGGIDIMVNNAGIGLFGDFLDVTEEEFDQMMAINQKGVFFGCQAAIPPMLEQGHGRIINMSSLAGVRGWAQSSTYCMSKGAVKLLTYTLATEFGADGIRTNAIHPGTIETEMTQTDLDHDSGEDEETLERIALNEVGAPEDVANSALFLASDLGSYINGHSLMVDGGMANIQT</sequence>
<dbReference type="InterPro" id="IPR036291">
    <property type="entry name" value="NAD(P)-bd_dom_sf"/>
</dbReference>
<evidence type="ECO:0000313" key="4">
    <source>
        <dbReference type="Proteomes" id="UP000282323"/>
    </source>
</evidence>
<dbReference type="SUPFAM" id="SSF51735">
    <property type="entry name" value="NAD(P)-binding Rossmann-fold domains"/>
    <property type="match status" value="1"/>
</dbReference>
<dbReference type="RefSeq" id="WP_124195532.1">
    <property type="nucleotide sequence ID" value="NZ_REGA01000007.1"/>
</dbReference>
<comment type="similarity">
    <text evidence="1">Belongs to the short-chain dehydrogenases/reductases (SDR) family.</text>
</comment>
<dbReference type="OrthoDB" id="24596at2157"/>
<dbReference type="FunFam" id="3.40.50.720:FF:000084">
    <property type="entry name" value="Short-chain dehydrogenase reductase"/>
    <property type="match status" value="1"/>
</dbReference>
<evidence type="ECO:0000259" key="2">
    <source>
        <dbReference type="SMART" id="SM00822"/>
    </source>
</evidence>
<dbReference type="PANTHER" id="PTHR42760">
    <property type="entry name" value="SHORT-CHAIN DEHYDROGENASES/REDUCTASES FAMILY MEMBER"/>
    <property type="match status" value="1"/>
</dbReference>
<protein>
    <submittedName>
        <fullName evidence="3">SDR family oxidoreductase</fullName>
    </submittedName>
</protein>
<dbReference type="Gene3D" id="3.40.50.720">
    <property type="entry name" value="NAD(P)-binding Rossmann-like Domain"/>
    <property type="match status" value="1"/>
</dbReference>
<dbReference type="PRINTS" id="PR00080">
    <property type="entry name" value="SDRFAMILY"/>
</dbReference>
<evidence type="ECO:0000256" key="1">
    <source>
        <dbReference type="ARBA" id="ARBA00006484"/>
    </source>
</evidence>
<dbReference type="Proteomes" id="UP000282323">
    <property type="component" value="Unassembled WGS sequence"/>
</dbReference>
<dbReference type="PANTHER" id="PTHR42760:SF124">
    <property type="entry name" value="SHORT-CHAIN DEHYDROGENASE_REDUCTASE"/>
    <property type="match status" value="1"/>
</dbReference>
<comment type="caution">
    <text evidence="3">The sequence shown here is derived from an EMBL/GenBank/DDBJ whole genome shotgun (WGS) entry which is preliminary data.</text>
</comment>
<dbReference type="SMART" id="SM00822">
    <property type="entry name" value="PKS_KR"/>
    <property type="match status" value="1"/>
</dbReference>
<dbReference type="EMBL" id="REGA01000007">
    <property type="protein sequence ID" value="RQG94872.1"/>
    <property type="molecule type" value="Genomic_DNA"/>
</dbReference>
<dbReference type="NCBIfam" id="NF005559">
    <property type="entry name" value="PRK07231.1"/>
    <property type="match status" value="1"/>
</dbReference>
<dbReference type="InterPro" id="IPR057326">
    <property type="entry name" value="KR_dom"/>
</dbReference>
<dbReference type="InterPro" id="IPR020904">
    <property type="entry name" value="Sc_DH/Rdtase_CS"/>
</dbReference>
<gene>
    <name evidence="3" type="ORF">EA473_10260</name>
</gene>
<dbReference type="AlphaFoldDB" id="A0A3N6N8R6"/>
<dbReference type="CDD" id="cd05233">
    <property type="entry name" value="SDR_c"/>
    <property type="match status" value="1"/>
</dbReference>
<proteinExistence type="inferred from homology"/>
<dbReference type="PRINTS" id="PR00081">
    <property type="entry name" value="GDHRDH"/>
</dbReference>
<feature type="domain" description="Ketoreductase" evidence="2">
    <location>
        <begin position="8"/>
        <end position="190"/>
    </location>
</feature>
<evidence type="ECO:0000313" key="3">
    <source>
        <dbReference type="EMBL" id="RQG94872.1"/>
    </source>
</evidence>
<dbReference type="GO" id="GO:0016616">
    <property type="term" value="F:oxidoreductase activity, acting on the CH-OH group of donors, NAD or NADP as acceptor"/>
    <property type="evidence" value="ECO:0007669"/>
    <property type="project" value="UniProtKB-ARBA"/>
</dbReference>